<comment type="caution">
    <text evidence="1">The sequence shown here is derived from an EMBL/GenBank/DDBJ whole genome shotgun (WGS) entry which is preliminary data.</text>
</comment>
<dbReference type="Proteomes" id="UP000012249">
    <property type="component" value="Unassembled WGS sequence"/>
</dbReference>
<protein>
    <submittedName>
        <fullName evidence="1">Uncharacterized protein</fullName>
    </submittedName>
</protein>
<sequence length="145" mass="15861">MAAVPEKETLFLYSVTSKTDLGGESENSLPVSAVISAAVTAPKKRTFGGDSTLEKFKGPWTAMAWDGNNGVSQVLLEIESQDNVSYTVKFNKKKIFEGKYVEESPIIDKDGKFKIEIEKSGDALSVTMKDVTIVSQKSNLSFLKE</sequence>
<accession>N1U3Y3</accession>
<proteinExistence type="predicted"/>
<dbReference type="AlphaFoldDB" id="N1U3Y3"/>
<evidence type="ECO:0000313" key="1">
    <source>
        <dbReference type="EMBL" id="EMY13737.1"/>
    </source>
</evidence>
<gene>
    <name evidence="1" type="ORF">LEP1GSC043_0208</name>
</gene>
<reference evidence="1 2" key="1">
    <citation type="submission" date="2013-02" db="EMBL/GenBank/DDBJ databases">
        <authorList>
            <person name="Harkins D.M."/>
            <person name="Durkin A.S."/>
            <person name="Brinkac L.M."/>
            <person name="Haft D.H."/>
            <person name="Selengut J.D."/>
            <person name="Sanka R."/>
            <person name="DePew J."/>
            <person name="Purushe J."/>
            <person name="Haake D.A."/>
            <person name="Matsunaga J."/>
            <person name="Vinetz J.M."/>
            <person name="Sutton G.G."/>
            <person name="Nierman W.C."/>
            <person name="Fouts D.E."/>
        </authorList>
    </citation>
    <scope>NUCLEOTIDE SEQUENCE [LARGE SCALE GENOMIC DNA]</scope>
    <source>
        <strain evidence="1 2">Ecochallenge</strain>
    </source>
</reference>
<organism evidence="1 2">
    <name type="scientific">Leptospira weilii str. Ecochallenge</name>
    <dbReference type="NCBI Taxonomy" id="1049986"/>
    <lineage>
        <taxon>Bacteria</taxon>
        <taxon>Pseudomonadati</taxon>
        <taxon>Spirochaetota</taxon>
        <taxon>Spirochaetia</taxon>
        <taxon>Leptospirales</taxon>
        <taxon>Leptospiraceae</taxon>
        <taxon>Leptospira</taxon>
    </lineage>
</organism>
<name>N1U3Y3_9LEPT</name>
<dbReference type="EMBL" id="AHMI02000223">
    <property type="protein sequence ID" value="EMY13737.1"/>
    <property type="molecule type" value="Genomic_DNA"/>
</dbReference>
<evidence type="ECO:0000313" key="2">
    <source>
        <dbReference type="Proteomes" id="UP000012249"/>
    </source>
</evidence>